<evidence type="ECO:0000256" key="3">
    <source>
        <dbReference type="ARBA" id="ARBA00023125"/>
    </source>
</evidence>
<evidence type="ECO:0000256" key="1">
    <source>
        <dbReference type="ARBA" id="ARBA00009437"/>
    </source>
</evidence>
<dbReference type="SUPFAM" id="SSF53850">
    <property type="entry name" value="Periplasmic binding protein-like II"/>
    <property type="match status" value="1"/>
</dbReference>
<dbReference type="Proteomes" id="UP000031327">
    <property type="component" value="Unassembled WGS sequence"/>
</dbReference>
<dbReference type="CDD" id="cd08432">
    <property type="entry name" value="PBP2_GcdR_TrpI_HvrB_AmpR_like"/>
    <property type="match status" value="1"/>
</dbReference>
<gene>
    <name evidence="6" type="ORF">JF50_09025</name>
</gene>
<dbReference type="PANTHER" id="PTHR30537:SF5">
    <property type="entry name" value="HTH-TYPE TRANSCRIPTIONAL ACTIVATOR TTDR-RELATED"/>
    <property type="match status" value="1"/>
</dbReference>
<dbReference type="PRINTS" id="PR00039">
    <property type="entry name" value="HTHLYSR"/>
</dbReference>
<evidence type="ECO:0000256" key="2">
    <source>
        <dbReference type="ARBA" id="ARBA00023015"/>
    </source>
</evidence>
<dbReference type="RefSeq" id="WP_039609122.1">
    <property type="nucleotide sequence ID" value="NZ_JWIC01000005.1"/>
</dbReference>
<dbReference type="EMBL" id="JWIC01000005">
    <property type="protein sequence ID" value="KID57351.1"/>
    <property type="molecule type" value="Genomic_DNA"/>
</dbReference>
<dbReference type="GO" id="GO:0006351">
    <property type="term" value="P:DNA-templated transcription"/>
    <property type="evidence" value="ECO:0007669"/>
    <property type="project" value="TreeGrafter"/>
</dbReference>
<dbReference type="InterPro" id="IPR005119">
    <property type="entry name" value="LysR_subst-bd"/>
</dbReference>
<dbReference type="Gene3D" id="1.10.10.10">
    <property type="entry name" value="Winged helix-like DNA-binding domain superfamily/Winged helix DNA-binding domain"/>
    <property type="match status" value="1"/>
</dbReference>
<dbReference type="AlphaFoldDB" id="A0A0C1Q9J3"/>
<evidence type="ECO:0000313" key="6">
    <source>
        <dbReference type="EMBL" id="KID57351.1"/>
    </source>
</evidence>
<dbReference type="PANTHER" id="PTHR30537">
    <property type="entry name" value="HTH-TYPE TRANSCRIPTIONAL REGULATOR"/>
    <property type="match status" value="1"/>
</dbReference>
<keyword evidence="4" id="KW-0804">Transcription</keyword>
<dbReference type="Pfam" id="PF00126">
    <property type="entry name" value="HTH_1"/>
    <property type="match status" value="1"/>
</dbReference>
<name>A0A0C1Q9J3_9GAMM</name>
<dbReference type="Pfam" id="PF03466">
    <property type="entry name" value="LysR_substrate"/>
    <property type="match status" value="1"/>
</dbReference>
<reference evidence="6 7" key="1">
    <citation type="submission" date="2014-12" db="EMBL/GenBank/DDBJ databases">
        <title>Draft Genome Sequence of Pseudoalteromonas luteoviolacea HI1.</title>
        <authorList>
            <person name="Asahina A.Y."/>
            <person name="Hadfield M.G."/>
        </authorList>
    </citation>
    <scope>NUCLEOTIDE SEQUENCE [LARGE SCALE GENOMIC DNA]</scope>
    <source>
        <strain evidence="6 7">HI1</strain>
    </source>
</reference>
<evidence type="ECO:0000313" key="7">
    <source>
        <dbReference type="Proteomes" id="UP000031327"/>
    </source>
</evidence>
<evidence type="ECO:0000256" key="4">
    <source>
        <dbReference type="ARBA" id="ARBA00023163"/>
    </source>
</evidence>
<comment type="caution">
    <text evidence="6">The sequence shown here is derived from an EMBL/GenBank/DDBJ whole genome shotgun (WGS) entry which is preliminary data.</text>
</comment>
<dbReference type="Gene3D" id="3.40.190.10">
    <property type="entry name" value="Periplasmic binding protein-like II"/>
    <property type="match status" value="2"/>
</dbReference>
<dbReference type="OrthoDB" id="5526340at2"/>
<keyword evidence="2" id="KW-0805">Transcription regulation</keyword>
<dbReference type="GO" id="GO:0003700">
    <property type="term" value="F:DNA-binding transcription factor activity"/>
    <property type="evidence" value="ECO:0007669"/>
    <property type="project" value="InterPro"/>
</dbReference>
<evidence type="ECO:0000259" key="5">
    <source>
        <dbReference type="PROSITE" id="PS50931"/>
    </source>
</evidence>
<keyword evidence="3" id="KW-0238">DNA-binding</keyword>
<dbReference type="SUPFAM" id="SSF46785">
    <property type="entry name" value="Winged helix' DNA-binding domain"/>
    <property type="match status" value="1"/>
</dbReference>
<proteinExistence type="inferred from homology"/>
<sequence>MFKNINLLVTFECAARHNSYSQAAQELSISQAAVSQQIRQLEAILNTRLFVRKGKRMRLTQQGAALFEHAQKGLSILDKGINCVQREDIDGELTITSTQAFISLWLMPRLQGFTNRYPNIQINVSSSANFVDLKQTHIDLAIRFGTTVEQHTPDNFICEYFGESPVYPICSSSLAKQLNLNEPANLLSHHIVTLTHKGPYDWPSWFNAAGVKGFESHTLWTKVNSTDMAISAVSSGHGVTLAAPYLCQQQLDSGALVIPYKLPHPNKVKRYFVFEANSPRLARLKIFTDWLNHEMKHS</sequence>
<accession>A0A0C1Q9J3</accession>
<dbReference type="FunFam" id="1.10.10.10:FF:000001">
    <property type="entry name" value="LysR family transcriptional regulator"/>
    <property type="match status" value="1"/>
</dbReference>
<comment type="similarity">
    <text evidence="1">Belongs to the LysR transcriptional regulatory family.</text>
</comment>
<dbReference type="InterPro" id="IPR036388">
    <property type="entry name" value="WH-like_DNA-bd_sf"/>
</dbReference>
<dbReference type="InterPro" id="IPR000847">
    <property type="entry name" value="LysR_HTH_N"/>
</dbReference>
<feature type="domain" description="HTH lysR-type" evidence="5">
    <location>
        <begin position="1"/>
        <end position="60"/>
    </location>
</feature>
<dbReference type="PROSITE" id="PS50931">
    <property type="entry name" value="HTH_LYSR"/>
    <property type="match status" value="1"/>
</dbReference>
<dbReference type="InterPro" id="IPR058163">
    <property type="entry name" value="LysR-type_TF_proteobact-type"/>
</dbReference>
<organism evidence="6 7">
    <name type="scientific">Pseudoalteromonas luteoviolacea</name>
    <dbReference type="NCBI Taxonomy" id="43657"/>
    <lineage>
        <taxon>Bacteria</taxon>
        <taxon>Pseudomonadati</taxon>
        <taxon>Pseudomonadota</taxon>
        <taxon>Gammaproteobacteria</taxon>
        <taxon>Alteromonadales</taxon>
        <taxon>Pseudoalteromonadaceae</taxon>
        <taxon>Pseudoalteromonas</taxon>
    </lineage>
</organism>
<dbReference type="GO" id="GO:0043565">
    <property type="term" value="F:sequence-specific DNA binding"/>
    <property type="evidence" value="ECO:0007669"/>
    <property type="project" value="TreeGrafter"/>
</dbReference>
<dbReference type="InterPro" id="IPR036390">
    <property type="entry name" value="WH_DNA-bd_sf"/>
</dbReference>
<protein>
    <submittedName>
        <fullName evidence="6">LysR family transcriptional regulator</fullName>
    </submittedName>
</protein>